<dbReference type="PROSITE" id="PS51352">
    <property type="entry name" value="THIOREDOXIN_2"/>
    <property type="match status" value="1"/>
</dbReference>
<dbReference type="GO" id="GO:0045454">
    <property type="term" value="P:cell redox homeostasis"/>
    <property type="evidence" value="ECO:0007669"/>
    <property type="project" value="TreeGrafter"/>
</dbReference>
<evidence type="ECO:0000256" key="7">
    <source>
        <dbReference type="ARBA" id="ARBA00032824"/>
    </source>
</evidence>
<reference evidence="11 12" key="1">
    <citation type="journal article" date="2018" name="IMA Fungus">
        <title>IMA Genome-F 9: Draft genome sequence of Annulohypoxylon stygium, Aspergillus mulundensis, Berkeleyomyces basicola (syn. Thielaviopsis basicola), Ceratocystis smalleyi, two Cercospora beticola strains, Coleophoma cylindrospora, Fusarium fracticaudum, Phialophora cf. hyalina, and Morchella septimelata.</title>
        <authorList>
            <person name="Wingfield B.D."/>
            <person name="Bills G.F."/>
            <person name="Dong Y."/>
            <person name="Huang W."/>
            <person name="Nel W.J."/>
            <person name="Swalarsk-Parry B.S."/>
            <person name="Vaghefi N."/>
            <person name="Wilken P.M."/>
            <person name="An Z."/>
            <person name="de Beer Z.W."/>
            <person name="De Vos L."/>
            <person name="Chen L."/>
            <person name="Duong T.A."/>
            <person name="Gao Y."/>
            <person name="Hammerbacher A."/>
            <person name="Kikkert J.R."/>
            <person name="Li Y."/>
            <person name="Li H."/>
            <person name="Li K."/>
            <person name="Li Q."/>
            <person name="Liu X."/>
            <person name="Ma X."/>
            <person name="Naidoo K."/>
            <person name="Pethybridge S.J."/>
            <person name="Sun J."/>
            <person name="Steenkamp E.T."/>
            <person name="van der Nest M.A."/>
            <person name="van Wyk S."/>
            <person name="Wingfield M.J."/>
            <person name="Xiong C."/>
            <person name="Yue Q."/>
            <person name="Zhang X."/>
        </authorList>
    </citation>
    <scope>NUCLEOTIDE SEQUENCE [LARGE SCALE GENOMIC DNA]</scope>
    <source>
        <strain evidence="11 12">DSM 5745</strain>
    </source>
</reference>
<gene>
    <name evidence="11" type="ORF">DSM5745_01932</name>
</gene>
<dbReference type="Pfam" id="PF00578">
    <property type="entry name" value="AhpC-TSA"/>
    <property type="match status" value="1"/>
</dbReference>
<feature type="domain" description="Thioredoxin" evidence="10">
    <location>
        <begin position="43"/>
        <end position="214"/>
    </location>
</feature>
<dbReference type="GO" id="GO:0034599">
    <property type="term" value="P:cellular response to oxidative stress"/>
    <property type="evidence" value="ECO:0007669"/>
    <property type="project" value="TreeGrafter"/>
</dbReference>
<sequence>MSLKADLDIAYSEYQKAAPAAALNTFATGLKDLHDTFDPTKAIQPGQKLPSFTLQDATGKPVSSTSLLSTGPLLISFYRGEWCPFCNLELRALQKRLPEFKSKGVALVAISPQLPDSSLSVAEKNQLEFAVLSDVGNKFARELGIVWEQPAAFRPILQGFGIDWEKSYGDQSFEVPIPATILVDGEGVVRNVFTETDYVKRLEPETALEWVSQL</sequence>
<dbReference type="InterPro" id="IPR036249">
    <property type="entry name" value="Thioredoxin-like_sf"/>
</dbReference>
<dbReference type="OrthoDB" id="338622at2759"/>
<dbReference type="STRING" id="1810919.A0A3D8SV18"/>
<dbReference type="InterPro" id="IPR000866">
    <property type="entry name" value="AhpC/TSA"/>
</dbReference>
<dbReference type="PANTHER" id="PTHR42801">
    <property type="entry name" value="THIOREDOXIN-DEPENDENT PEROXIDE REDUCTASE"/>
    <property type="match status" value="1"/>
</dbReference>
<keyword evidence="2" id="KW-0575">Peroxidase</keyword>
<dbReference type="RefSeq" id="XP_026607111.1">
    <property type="nucleotide sequence ID" value="XM_026743948.1"/>
</dbReference>
<dbReference type="Gene3D" id="3.40.30.10">
    <property type="entry name" value="Glutaredoxin"/>
    <property type="match status" value="1"/>
</dbReference>
<evidence type="ECO:0000259" key="10">
    <source>
        <dbReference type="PROSITE" id="PS51352"/>
    </source>
</evidence>
<dbReference type="CDD" id="cd02970">
    <property type="entry name" value="PRX_like2"/>
    <property type="match status" value="1"/>
</dbReference>
<evidence type="ECO:0000313" key="11">
    <source>
        <dbReference type="EMBL" id="RDW90157.1"/>
    </source>
</evidence>
<dbReference type="SUPFAM" id="SSF52833">
    <property type="entry name" value="Thioredoxin-like"/>
    <property type="match status" value="1"/>
</dbReference>
<dbReference type="GO" id="GO:0005737">
    <property type="term" value="C:cytoplasm"/>
    <property type="evidence" value="ECO:0007669"/>
    <property type="project" value="TreeGrafter"/>
</dbReference>
<protein>
    <recommendedName>
        <fullName evidence="1">thioredoxin-dependent peroxiredoxin</fullName>
        <ecNumber evidence="1">1.11.1.24</ecNumber>
    </recommendedName>
    <alternativeName>
        <fullName evidence="7">Thioredoxin peroxidase</fullName>
    </alternativeName>
</protein>
<comment type="catalytic activity">
    <reaction evidence="9">
        <text>a hydroperoxide + [thioredoxin]-dithiol = an alcohol + [thioredoxin]-disulfide + H2O</text>
        <dbReference type="Rhea" id="RHEA:62620"/>
        <dbReference type="Rhea" id="RHEA-COMP:10698"/>
        <dbReference type="Rhea" id="RHEA-COMP:10700"/>
        <dbReference type="ChEBI" id="CHEBI:15377"/>
        <dbReference type="ChEBI" id="CHEBI:29950"/>
        <dbReference type="ChEBI" id="CHEBI:30879"/>
        <dbReference type="ChEBI" id="CHEBI:35924"/>
        <dbReference type="ChEBI" id="CHEBI:50058"/>
        <dbReference type="EC" id="1.11.1.24"/>
    </reaction>
</comment>
<keyword evidence="6" id="KW-0676">Redox-active center</keyword>
<evidence type="ECO:0000256" key="4">
    <source>
        <dbReference type="ARBA" id="ARBA00023002"/>
    </source>
</evidence>
<keyword evidence="12" id="KW-1185">Reference proteome</keyword>
<comment type="caution">
    <text evidence="11">The sequence shown here is derived from an EMBL/GenBank/DDBJ whole genome shotgun (WGS) entry which is preliminary data.</text>
</comment>
<comment type="similarity">
    <text evidence="8">Belongs to the peroxiredoxin family. BCP/PrxQ subfamily.</text>
</comment>
<evidence type="ECO:0000256" key="6">
    <source>
        <dbReference type="ARBA" id="ARBA00023284"/>
    </source>
</evidence>
<dbReference type="GO" id="GO:0008379">
    <property type="term" value="F:thioredoxin peroxidase activity"/>
    <property type="evidence" value="ECO:0007669"/>
    <property type="project" value="TreeGrafter"/>
</dbReference>
<accession>A0A3D8SV18</accession>
<dbReference type="GeneID" id="38112302"/>
<evidence type="ECO:0000256" key="5">
    <source>
        <dbReference type="ARBA" id="ARBA00023157"/>
    </source>
</evidence>
<name>A0A3D8SV18_9EURO</name>
<evidence type="ECO:0000256" key="8">
    <source>
        <dbReference type="ARBA" id="ARBA00038489"/>
    </source>
</evidence>
<dbReference type="PANTHER" id="PTHR42801:SF7">
    <property type="entry name" value="SLL1159 PROTEIN"/>
    <property type="match status" value="1"/>
</dbReference>
<evidence type="ECO:0000313" key="12">
    <source>
        <dbReference type="Proteomes" id="UP000256690"/>
    </source>
</evidence>
<evidence type="ECO:0000256" key="1">
    <source>
        <dbReference type="ARBA" id="ARBA00013017"/>
    </source>
</evidence>
<evidence type="ECO:0000256" key="3">
    <source>
        <dbReference type="ARBA" id="ARBA00022862"/>
    </source>
</evidence>
<dbReference type="EMBL" id="PVWQ01000002">
    <property type="protein sequence ID" value="RDW90157.1"/>
    <property type="molecule type" value="Genomic_DNA"/>
</dbReference>
<keyword evidence="3" id="KW-0049">Antioxidant</keyword>
<dbReference type="Proteomes" id="UP000256690">
    <property type="component" value="Unassembled WGS sequence"/>
</dbReference>
<keyword evidence="4" id="KW-0560">Oxidoreductase</keyword>
<evidence type="ECO:0000256" key="9">
    <source>
        <dbReference type="ARBA" id="ARBA00049091"/>
    </source>
</evidence>
<dbReference type="InterPro" id="IPR013766">
    <property type="entry name" value="Thioredoxin_domain"/>
</dbReference>
<dbReference type="AlphaFoldDB" id="A0A3D8SV18"/>
<proteinExistence type="inferred from homology"/>
<keyword evidence="5" id="KW-1015">Disulfide bond</keyword>
<evidence type="ECO:0000256" key="2">
    <source>
        <dbReference type="ARBA" id="ARBA00022559"/>
    </source>
</evidence>
<dbReference type="InterPro" id="IPR050924">
    <property type="entry name" value="Peroxiredoxin_BCP/PrxQ"/>
</dbReference>
<organism evidence="11 12">
    <name type="scientific">Aspergillus mulundensis</name>
    <dbReference type="NCBI Taxonomy" id="1810919"/>
    <lineage>
        <taxon>Eukaryota</taxon>
        <taxon>Fungi</taxon>
        <taxon>Dikarya</taxon>
        <taxon>Ascomycota</taxon>
        <taxon>Pezizomycotina</taxon>
        <taxon>Eurotiomycetes</taxon>
        <taxon>Eurotiomycetidae</taxon>
        <taxon>Eurotiales</taxon>
        <taxon>Aspergillaceae</taxon>
        <taxon>Aspergillus</taxon>
        <taxon>Aspergillus subgen. Nidulantes</taxon>
    </lineage>
</organism>
<dbReference type="EC" id="1.11.1.24" evidence="1"/>